<evidence type="ECO:0000313" key="3">
    <source>
        <dbReference type="Proteomes" id="UP000757435"/>
    </source>
</evidence>
<evidence type="ECO:0000256" key="1">
    <source>
        <dbReference type="SAM" id="Phobius"/>
    </source>
</evidence>
<reference evidence="2" key="1">
    <citation type="submission" date="2021-05" db="EMBL/GenBank/DDBJ databases">
        <authorList>
            <person name="Pietrasiak N."/>
            <person name="Ward R."/>
            <person name="Stajich J.E."/>
            <person name="Kurbessoian T."/>
        </authorList>
    </citation>
    <scope>NUCLEOTIDE SEQUENCE</scope>
    <source>
        <strain evidence="2">UHER 2000/2452</strain>
    </source>
</reference>
<gene>
    <name evidence="2" type="ORF">KME15_15380</name>
</gene>
<feature type="transmembrane region" description="Helical" evidence="1">
    <location>
        <begin position="21"/>
        <end position="39"/>
    </location>
</feature>
<organism evidence="2 3">
    <name type="scientific">Drouetiella hepatica Uher 2000/2452</name>
    <dbReference type="NCBI Taxonomy" id="904376"/>
    <lineage>
        <taxon>Bacteria</taxon>
        <taxon>Bacillati</taxon>
        <taxon>Cyanobacteriota</taxon>
        <taxon>Cyanophyceae</taxon>
        <taxon>Oculatellales</taxon>
        <taxon>Oculatellaceae</taxon>
        <taxon>Drouetiella</taxon>
    </lineage>
</organism>
<keyword evidence="1" id="KW-1133">Transmembrane helix</keyword>
<dbReference type="GO" id="GO:0032259">
    <property type="term" value="P:methylation"/>
    <property type="evidence" value="ECO:0007669"/>
    <property type="project" value="UniProtKB-KW"/>
</dbReference>
<dbReference type="GO" id="GO:0008168">
    <property type="term" value="F:methyltransferase activity"/>
    <property type="evidence" value="ECO:0007669"/>
    <property type="project" value="UniProtKB-KW"/>
</dbReference>
<proteinExistence type="predicted"/>
<dbReference type="Proteomes" id="UP000757435">
    <property type="component" value="Unassembled WGS sequence"/>
</dbReference>
<feature type="transmembrane region" description="Helical" evidence="1">
    <location>
        <begin position="45"/>
        <end position="67"/>
    </location>
</feature>
<name>A0A951QC76_9CYAN</name>
<keyword evidence="1" id="KW-0472">Membrane</keyword>
<comment type="caution">
    <text evidence="2">The sequence shown here is derived from an EMBL/GenBank/DDBJ whole genome shotgun (WGS) entry which is preliminary data.</text>
</comment>
<dbReference type="SUPFAM" id="SSF53335">
    <property type="entry name" value="S-adenosyl-L-methionine-dependent methyltransferases"/>
    <property type="match status" value="1"/>
</dbReference>
<protein>
    <submittedName>
        <fullName evidence="2">Class I SAM-dependent methyltransferase</fullName>
    </submittedName>
</protein>
<accession>A0A951QC76</accession>
<keyword evidence="1" id="KW-0812">Transmembrane</keyword>
<dbReference type="AlphaFoldDB" id="A0A951QC76"/>
<dbReference type="Pfam" id="PF13578">
    <property type="entry name" value="Methyltransf_24"/>
    <property type="match status" value="1"/>
</dbReference>
<evidence type="ECO:0000313" key="2">
    <source>
        <dbReference type="EMBL" id="MBW4660056.1"/>
    </source>
</evidence>
<dbReference type="EMBL" id="JAHHHD010000017">
    <property type="protein sequence ID" value="MBW4660056.1"/>
    <property type="molecule type" value="Genomic_DNA"/>
</dbReference>
<reference evidence="2" key="2">
    <citation type="journal article" date="2022" name="Microbiol. Resour. Announc.">
        <title>Metagenome Sequencing to Explore Phylogenomics of Terrestrial Cyanobacteria.</title>
        <authorList>
            <person name="Ward R.D."/>
            <person name="Stajich J.E."/>
            <person name="Johansen J.R."/>
            <person name="Huntemann M."/>
            <person name="Clum A."/>
            <person name="Foster B."/>
            <person name="Foster B."/>
            <person name="Roux S."/>
            <person name="Palaniappan K."/>
            <person name="Varghese N."/>
            <person name="Mukherjee S."/>
            <person name="Reddy T.B.K."/>
            <person name="Daum C."/>
            <person name="Copeland A."/>
            <person name="Chen I.A."/>
            <person name="Ivanova N.N."/>
            <person name="Kyrpides N.C."/>
            <person name="Shapiro N."/>
            <person name="Eloe-Fadrosh E.A."/>
            <person name="Pietrasiak N."/>
        </authorList>
    </citation>
    <scope>NUCLEOTIDE SEQUENCE</scope>
    <source>
        <strain evidence="2">UHER 2000/2452</strain>
    </source>
</reference>
<keyword evidence="2" id="KW-0808">Transferase</keyword>
<keyword evidence="2" id="KW-0489">Methyltransferase</keyword>
<sequence length="306" mass="34455">MSLETVNRKTQKKWVKELRTLWICGGLQIIAITIVLSLGLPQAEWVLAVLLATLLILAIGVQLESYYRTQNLIYRQDEQALDLVRELFQQNSAQRRQDYRQTEALFSIFSLLKLNHPLPSMREWAISPDLGALIISLVHEHKPKLVVEASSGISTLIAAYCLQQIGEGSVVSLEHEAQFADLSRDQVARHSLQNIAKVIHAPLVPVTIADQTWQWYDIAPHLGILQPIDLLIIDGPPGDLQHQSRYPALPMLFSALSEDAIVVLDDGDRADEQAIVTRWQQEFPGIQVQRIANEKGAFVLRVRKSL</sequence>
<dbReference type="InterPro" id="IPR029063">
    <property type="entry name" value="SAM-dependent_MTases_sf"/>
</dbReference>
<dbReference type="Gene3D" id="3.40.50.150">
    <property type="entry name" value="Vaccinia Virus protein VP39"/>
    <property type="match status" value="1"/>
</dbReference>